<dbReference type="Proteomes" id="UP000654947">
    <property type="component" value="Unassembled WGS sequence"/>
</dbReference>
<gene>
    <name evidence="5" type="ORF">GCM10007147_43890</name>
</gene>
<protein>
    <submittedName>
        <fullName evidence="5">HIT family protein</fullName>
    </submittedName>
</protein>
<feature type="active site" description="Tele-AMP-histidine intermediate" evidence="1">
    <location>
        <position position="100"/>
    </location>
</feature>
<dbReference type="PANTHER" id="PTHR46648:SF1">
    <property type="entry name" value="ADENOSINE 5'-MONOPHOSPHORAMIDASE HNT1"/>
    <property type="match status" value="1"/>
</dbReference>
<dbReference type="InterPro" id="IPR011146">
    <property type="entry name" value="HIT-like"/>
</dbReference>
<dbReference type="InterPro" id="IPR036265">
    <property type="entry name" value="HIT-like_sf"/>
</dbReference>
<accession>A0A919CLD3</accession>
<dbReference type="Gene3D" id="3.30.428.10">
    <property type="entry name" value="HIT-like"/>
    <property type="match status" value="1"/>
</dbReference>
<dbReference type="RefSeq" id="WP_040698938.1">
    <property type="nucleotide sequence ID" value="NZ_BMXL01000039.1"/>
</dbReference>
<name>A0A919CLD3_9ACTN</name>
<proteinExistence type="predicted"/>
<dbReference type="AlphaFoldDB" id="A0A919CLD3"/>
<comment type="caution">
    <text evidence="5">The sequence shown here is derived from an EMBL/GenBank/DDBJ whole genome shotgun (WGS) entry which is preliminary data.</text>
</comment>
<feature type="domain" description="HIT" evidence="4">
    <location>
        <begin position="5"/>
        <end position="113"/>
    </location>
</feature>
<sequence>MHACVFCRVRGGSARASVVHQDDLVLAFMDLMPINPGHVLVVPRMHATGLGEVPDQVGARMWSLGRRLGGALRASPVRCEGVNLFLADGAAAFQTVFHAHLHVIPRFTGDSFPLQGPRAQAPRRELEEGAAQLRELLAHVH</sequence>
<dbReference type="GO" id="GO:0003824">
    <property type="term" value="F:catalytic activity"/>
    <property type="evidence" value="ECO:0007669"/>
    <property type="project" value="InterPro"/>
</dbReference>
<feature type="short sequence motif" description="Histidine triad motif" evidence="2 3">
    <location>
        <begin position="98"/>
        <end position="102"/>
    </location>
</feature>
<evidence type="ECO:0000313" key="5">
    <source>
        <dbReference type="EMBL" id="GHD36476.1"/>
    </source>
</evidence>
<dbReference type="SUPFAM" id="SSF54197">
    <property type="entry name" value="HIT-like"/>
    <property type="match status" value="1"/>
</dbReference>
<evidence type="ECO:0000256" key="2">
    <source>
        <dbReference type="PIRSR" id="PIRSR601310-3"/>
    </source>
</evidence>
<dbReference type="GO" id="GO:0009117">
    <property type="term" value="P:nucleotide metabolic process"/>
    <property type="evidence" value="ECO:0007669"/>
    <property type="project" value="TreeGrafter"/>
</dbReference>
<evidence type="ECO:0000259" key="4">
    <source>
        <dbReference type="PROSITE" id="PS51084"/>
    </source>
</evidence>
<evidence type="ECO:0000256" key="1">
    <source>
        <dbReference type="PIRSR" id="PIRSR601310-1"/>
    </source>
</evidence>
<evidence type="ECO:0000313" key="6">
    <source>
        <dbReference type="Proteomes" id="UP000654947"/>
    </source>
</evidence>
<dbReference type="EMBL" id="BMXL01000039">
    <property type="protein sequence ID" value="GHD36476.1"/>
    <property type="molecule type" value="Genomic_DNA"/>
</dbReference>
<dbReference type="PRINTS" id="PR00332">
    <property type="entry name" value="HISTRIAD"/>
</dbReference>
<dbReference type="PANTHER" id="PTHR46648">
    <property type="entry name" value="HIT FAMILY PROTEIN 1"/>
    <property type="match status" value="1"/>
</dbReference>
<organism evidence="5 6">
    <name type="scientific">Nocardiopsis kunsanensis</name>
    <dbReference type="NCBI Taxonomy" id="141693"/>
    <lineage>
        <taxon>Bacteria</taxon>
        <taxon>Bacillati</taxon>
        <taxon>Actinomycetota</taxon>
        <taxon>Actinomycetes</taxon>
        <taxon>Streptosporangiales</taxon>
        <taxon>Nocardiopsidaceae</taxon>
        <taxon>Nocardiopsis</taxon>
    </lineage>
</organism>
<evidence type="ECO:0000256" key="3">
    <source>
        <dbReference type="PROSITE-ProRule" id="PRU00464"/>
    </source>
</evidence>
<dbReference type="PROSITE" id="PS51084">
    <property type="entry name" value="HIT_2"/>
    <property type="match status" value="1"/>
</dbReference>
<dbReference type="Pfam" id="PF01230">
    <property type="entry name" value="HIT"/>
    <property type="match status" value="1"/>
</dbReference>
<dbReference type="InterPro" id="IPR001310">
    <property type="entry name" value="Histidine_triad_HIT"/>
</dbReference>
<keyword evidence="6" id="KW-1185">Reference proteome</keyword>
<reference evidence="5 6" key="1">
    <citation type="journal article" date="2014" name="Int. J. Syst. Evol. Microbiol.">
        <title>Complete genome sequence of Corynebacterium casei LMG S-19264T (=DSM 44701T), isolated from a smear-ripened cheese.</title>
        <authorList>
            <consortium name="US DOE Joint Genome Institute (JGI-PGF)"/>
            <person name="Walter F."/>
            <person name="Albersmeier A."/>
            <person name="Kalinowski J."/>
            <person name="Ruckert C."/>
        </authorList>
    </citation>
    <scope>NUCLEOTIDE SEQUENCE [LARGE SCALE GENOMIC DNA]</scope>
    <source>
        <strain evidence="5 6">KCTC 19473</strain>
    </source>
</reference>